<dbReference type="Pfam" id="PF23559">
    <property type="entry name" value="WHD_DRP"/>
    <property type="match status" value="1"/>
</dbReference>
<evidence type="ECO:0000256" key="1">
    <source>
        <dbReference type="ARBA" id="ARBA00022741"/>
    </source>
</evidence>
<dbReference type="InterPro" id="IPR032675">
    <property type="entry name" value="LRR_dom_sf"/>
</dbReference>
<comment type="caution">
    <text evidence="4">The sequence shown here is derived from an EMBL/GenBank/DDBJ whole genome shotgun (WGS) entry which is preliminary data.</text>
</comment>
<name>A0ABC8R5M8_9AQUA</name>
<keyword evidence="5" id="KW-1185">Reference proteome</keyword>
<proteinExistence type="predicted"/>
<gene>
    <name evidence="4" type="ORF">ILEXP_LOCUS7106</name>
</gene>
<dbReference type="PANTHER" id="PTHR47186">
    <property type="entry name" value="LEUCINE-RICH REPEAT-CONTAINING PROTEIN 57"/>
    <property type="match status" value="1"/>
</dbReference>
<accession>A0ABC8R5M8</accession>
<dbReference type="InterPro" id="IPR058922">
    <property type="entry name" value="WHD_DRP"/>
</dbReference>
<dbReference type="AlphaFoldDB" id="A0ABC8R5M8"/>
<feature type="domain" description="Disease resistance protein winged helix" evidence="2">
    <location>
        <begin position="2"/>
        <end position="72"/>
    </location>
</feature>
<evidence type="ECO:0000259" key="3">
    <source>
        <dbReference type="Pfam" id="PF25019"/>
    </source>
</evidence>
<feature type="domain" description="R13L1/DRL21-like LRR repeat region" evidence="3">
    <location>
        <begin position="246"/>
        <end position="381"/>
    </location>
</feature>
<evidence type="ECO:0000259" key="2">
    <source>
        <dbReference type="Pfam" id="PF23559"/>
    </source>
</evidence>
<protein>
    <submittedName>
        <fullName evidence="4">Uncharacterized protein</fullName>
    </submittedName>
</protein>
<reference evidence="4 5" key="1">
    <citation type="submission" date="2024-02" db="EMBL/GenBank/DDBJ databases">
        <authorList>
            <person name="Vignale AGUSTIN F."/>
            <person name="Sosa J E."/>
            <person name="Modenutti C."/>
        </authorList>
    </citation>
    <scope>NUCLEOTIDE SEQUENCE [LARGE SCALE GENOMIC DNA]</scope>
</reference>
<keyword evidence="1" id="KW-0547">Nucleotide-binding</keyword>
<dbReference type="SUPFAM" id="SSF52058">
    <property type="entry name" value="L domain-like"/>
    <property type="match status" value="1"/>
</dbReference>
<dbReference type="Proteomes" id="UP001642360">
    <property type="component" value="Unassembled WGS sequence"/>
</dbReference>
<dbReference type="Gene3D" id="3.80.10.10">
    <property type="entry name" value="Ribonuclease Inhibitor"/>
    <property type="match status" value="1"/>
</dbReference>
<dbReference type="InterPro" id="IPR056789">
    <property type="entry name" value="LRR_R13L1-DRL21"/>
</dbReference>
<evidence type="ECO:0000313" key="5">
    <source>
        <dbReference type="Proteomes" id="UP001642360"/>
    </source>
</evidence>
<dbReference type="Pfam" id="PF25019">
    <property type="entry name" value="LRR_R13L1-DRL21"/>
    <property type="match status" value="1"/>
</dbReference>
<evidence type="ECO:0000313" key="4">
    <source>
        <dbReference type="EMBL" id="CAK9139706.1"/>
    </source>
</evidence>
<organism evidence="4 5">
    <name type="scientific">Ilex paraguariensis</name>
    <name type="common">yerba mate</name>
    <dbReference type="NCBI Taxonomy" id="185542"/>
    <lineage>
        <taxon>Eukaryota</taxon>
        <taxon>Viridiplantae</taxon>
        <taxon>Streptophyta</taxon>
        <taxon>Embryophyta</taxon>
        <taxon>Tracheophyta</taxon>
        <taxon>Spermatophyta</taxon>
        <taxon>Magnoliopsida</taxon>
        <taxon>eudicotyledons</taxon>
        <taxon>Gunneridae</taxon>
        <taxon>Pentapetalae</taxon>
        <taxon>asterids</taxon>
        <taxon>campanulids</taxon>
        <taxon>Aquifoliales</taxon>
        <taxon>Aquifoliaceae</taxon>
        <taxon>Ilex</taxon>
    </lineage>
</organism>
<dbReference type="PANTHER" id="PTHR47186:SF3">
    <property type="entry name" value="OS09G0267800 PROTEIN"/>
    <property type="match status" value="1"/>
</dbReference>
<dbReference type="EMBL" id="CAUOFW020000981">
    <property type="protein sequence ID" value="CAK9139706.1"/>
    <property type="molecule type" value="Genomic_DNA"/>
</dbReference>
<sequence>MKNFFLEKDQLFQQWMAHGFLQPPEGSSKLMEDIGNDNFHILLQNSLFQDIEMNDYGIITHCKMHDLVHDLAQSISKSECFALETDMRVEIPRVRHLALYNNGDRIHTIQEESAKKLRTLFLGSVVPENKLLNFRCLRVMNFCGAHIEELPNSISTLVHLRYLDLSNTKIRVFPESVAKLYNLQTLTALNIWPFVEPPKELRNLISLRHLYVDDNPELQMPLGMGKLTCLQTLPFFNVGQDEGRLIEELGFLKNLRGNLKLCNPEHVGSRDEAHKADLSCKENIYNLKFEWSLLREDNNSDEGVLEGLQPSPYLKGLEISSYAGNKFPSWTMRMAVSMDGDGALLPLNNLVKLKLVNSKRCEQIPMLGQLLLLRELELCRMDNIKCIGESFYGHHWNRLGTNHSGEEPEALFPSLRIIKLCCMPNLEEWMEATDASIVPVFPCLESLEIFCCPQLKSAPSHFACLKELRYNTVNSGGALEKICSKLTTLTELDIKHVS</sequence>